<dbReference type="InterPro" id="IPR036163">
    <property type="entry name" value="HMA_dom_sf"/>
</dbReference>
<keyword evidence="11" id="KW-0406">Ion transport</keyword>
<dbReference type="InterPro" id="IPR023214">
    <property type="entry name" value="HAD_sf"/>
</dbReference>
<dbReference type="Gene3D" id="2.70.150.10">
    <property type="entry name" value="Calcium-transporting ATPase, cytoplasmic transduction domain A"/>
    <property type="match status" value="1"/>
</dbReference>
<name>A0ABV5CAV8_9SPHI</name>
<accession>A0ABV5CAV8</accession>
<evidence type="ECO:0000313" key="16">
    <source>
        <dbReference type="EMBL" id="MFB5944550.1"/>
    </source>
</evidence>
<comment type="subcellular location">
    <subcellularLocation>
        <location evidence="1">Cell membrane</location>
        <topology evidence="1">Multi-pass membrane protein</topology>
    </subcellularLocation>
</comment>
<dbReference type="PRINTS" id="PR00119">
    <property type="entry name" value="CATATPASE"/>
</dbReference>
<evidence type="ECO:0000256" key="4">
    <source>
        <dbReference type="ARBA" id="ARBA00022475"/>
    </source>
</evidence>
<dbReference type="InterPro" id="IPR021993">
    <property type="entry name" value="ATPase-cat-bd"/>
</dbReference>
<evidence type="ECO:0000256" key="6">
    <source>
        <dbReference type="ARBA" id="ARBA00022692"/>
    </source>
</evidence>
<reference evidence="16 17" key="1">
    <citation type="submission" date="2024-04" db="EMBL/GenBank/DDBJ databases">
        <title>Albibacterium profundi sp. nov., isolated from sediment of the Challenger Deep of Mariana Trench.</title>
        <authorList>
            <person name="Wang Y."/>
        </authorList>
    </citation>
    <scope>NUCLEOTIDE SEQUENCE [LARGE SCALE GENOMIC DNA]</scope>
    <source>
        <strain evidence="16 17">RHL897</strain>
    </source>
</reference>
<keyword evidence="10 13" id="KW-1133">Transmembrane helix</keyword>
<dbReference type="InterPro" id="IPR008250">
    <property type="entry name" value="ATPase_P-typ_transduc_dom_A_sf"/>
</dbReference>
<dbReference type="Pfam" id="PF00122">
    <property type="entry name" value="E1-E2_ATPase"/>
    <property type="match status" value="1"/>
</dbReference>
<evidence type="ECO:0000256" key="1">
    <source>
        <dbReference type="ARBA" id="ARBA00004651"/>
    </source>
</evidence>
<dbReference type="InterPro" id="IPR023299">
    <property type="entry name" value="ATPase_P-typ_cyto_dom_N"/>
</dbReference>
<dbReference type="PROSITE" id="PS00154">
    <property type="entry name" value="ATPASE_E1_E2"/>
    <property type="match status" value="1"/>
</dbReference>
<sequence length="798" mass="89431">MEKKVLSEKLSCYHCGDPVRTTLYQADNHAFCCLGCQTVYSILSSNNLKNYYKYNQHPGKTQKKKTENLAYLDEAKIIQKLIDYKDDDFTIVTFYIPAIHCSSCIWLLENLYKLNSAISYSRIDFTKKQANIKFNHQQVSLKNLVQLLIEIGYEPIITLQDVVKEKKKINQNSLVRKIAVAGFCFGNVMLFSLPEYFGLGRTGQEYSLLFNYLNLILALPVLLYSARDYFISAYHSLKVKQVNLDVPLALGILVLFIRSAIEIISNSGPGFSDTLCGLVFFILIGKWIQNRTFYHLSFERDYRSYFPVAVTVINSNEERPVEISGLEVGDRILIRNNEIIPADAIVLKGNAAIDFSFVTGESTPVKKVLGEIAYAGGRQIGEAIELEIVKPVSQSHLTHLWNNENDKHYDRKFQTFSNSISKYFTTVLLLIATSSAVFWLINEDAPKAWAAFTAVLIIACPCALALSSPFTLSAALSIFDKNKLFIKNTAAIEQMAKIDTLVFDKTGTITSPNAQHIQFVGNLNENEQKKIASICRNSSHPLSFQIVKWLQVDDFSKNISDFRETPGKGIQGIVDGKEILVGSAKFTGNEVVEDGGSRVYISIDGERKGYFIVNQPWRDGLSKLVHKLNDNYELHLISGDQDKDRLVLHDIFQQEKMHFNQLPKNKLRYVAELQQQDKVVSMVGDGLNDAGALKAADFGIAISDDINSFSPGCDAILEGNALKQLHHFLAFAKDAMKVIYLSFAISLLYNIVGLSFAVRGTMSPLFAAILMPLSTITIISFTSIATHSYARKNKLKNG</sequence>
<dbReference type="EMBL" id="JBBVGT010000002">
    <property type="protein sequence ID" value="MFB5944550.1"/>
    <property type="molecule type" value="Genomic_DNA"/>
</dbReference>
<protein>
    <submittedName>
        <fullName evidence="16">Heavy metal translocating P-type ATPase metal-binding domain-containing protein</fullName>
    </submittedName>
</protein>
<dbReference type="InterPro" id="IPR001757">
    <property type="entry name" value="P_typ_ATPase"/>
</dbReference>
<feature type="transmembrane region" description="Helical" evidence="13">
    <location>
        <begin position="423"/>
        <end position="442"/>
    </location>
</feature>
<feature type="transmembrane region" description="Helical" evidence="13">
    <location>
        <begin position="206"/>
        <end position="225"/>
    </location>
</feature>
<evidence type="ECO:0000256" key="9">
    <source>
        <dbReference type="ARBA" id="ARBA00022967"/>
    </source>
</evidence>
<feature type="transmembrane region" description="Helical" evidence="13">
    <location>
        <begin position="448"/>
        <end position="479"/>
    </location>
</feature>
<dbReference type="Proteomes" id="UP001580928">
    <property type="component" value="Unassembled WGS sequence"/>
</dbReference>
<evidence type="ECO:0000256" key="2">
    <source>
        <dbReference type="ARBA" id="ARBA00006024"/>
    </source>
</evidence>
<feature type="transmembrane region" description="Helical" evidence="13">
    <location>
        <begin position="738"/>
        <end position="758"/>
    </location>
</feature>
<keyword evidence="7" id="KW-0479">Metal-binding</keyword>
<keyword evidence="6 13" id="KW-0812">Transmembrane</keyword>
<organism evidence="16 17">
    <name type="scientific">Albibacterium profundi</name>
    <dbReference type="NCBI Taxonomy" id="3134906"/>
    <lineage>
        <taxon>Bacteria</taxon>
        <taxon>Pseudomonadati</taxon>
        <taxon>Bacteroidota</taxon>
        <taxon>Sphingobacteriia</taxon>
        <taxon>Sphingobacteriales</taxon>
        <taxon>Sphingobacteriaceae</taxon>
        <taxon>Albibacterium</taxon>
    </lineage>
</organism>
<evidence type="ECO:0000256" key="5">
    <source>
        <dbReference type="ARBA" id="ARBA00022553"/>
    </source>
</evidence>
<dbReference type="InterPro" id="IPR023298">
    <property type="entry name" value="ATPase_P-typ_TM_dom_sf"/>
</dbReference>
<dbReference type="SUPFAM" id="SSF56784">
    <property type="entry name" value="HAD-like"/>
    <property type="match status" value="1"/>
</dbReference>
<evidence type="ECO:0000259" key="15">
    <source>
        <dbReference type="Pfam" id="PF12156"/>
    </source>
</evidence>
<dbReference type="PANTHER" id="PTHR43520">
    <property type="entry name" value="ATP7, ISOFORM B"/>
    <property type="match status" value="1"/>
</dbReference>
<dbReference type="Gene3D" id="3.40.1110.10">
    <property type="entry name" value="Calcium-transporting ATPase, cytoplasmic domain N"/>
    <property type="match status" value="1"/>
</dbReference>
<evidence type="ECO:0000256" key="8">
    <source>
        <dbReference type="ARBA" id="ARBA00022842"/>
    </source>
</evidence>
<dbReference type="InterPro" id="IPR036412">
    <property type="entry name" value="HAD-like_sf"/>
</dbReference>
<dbReference type="RefSeq" id="WP_375556115.1">
    <property type="nucleotide sequence ID" value="NZ_JBBVGT010000002.1"/>
</dbReference>
<keyword evidence="3" id="KW-0813">Transport</keyword>
<comment type="similarity">
    <text evidence="2">Belongs to the cation transport ATPase (P-type) (TC 3.A.3) family. Type IB subfamily.</text>
</comment>
<feature type="transmembrane region" description="Helical" evidence="13">
    <location>
        <begin position="174"/>
        <end position="194"/>
    </location>
</feature>
<evidence type="ECO:0000256" key="13">
    <source>
        <dbReference type="SAM" id="Phobius"/>
    </source>
</evidence>
<proteinExistence type="inferred from homology"/>
<keyword evidence="17" id="KW-1185">Reference proteome</keyword>
<evidence type="ECO:0000313" key="17">
    <source>
        <dbReference type="Proteomes" id="UP001580928"/>
    </source>
</evidence>
<dbReference type="Gene3D" id="3.30.70.100">
    <property type="match status" value="1"/>
</dbReference>
<dbReference type="InterPro" id="IPR059000">
    <property type="entry name" value="ATPase_P-type_domA"/>
</dbReference>
<dbReference type="NCBIfam" id="TIGR01494">
    <property type="entry name" value="ATPase_P-type"/>
    <property type="match status" value="1"/>
</dbReference>
<evidence type="ECO:0000256" key="3">
    <source>
        <dbReference type="ARBA" id="ARBA00022448"/>
    </source>
</evidence>
<dbReference type="Pfam" id="PF00702">
    <property type="entry name" value="Hydrolase"/>
    <property type="match status" value="1"/>
</dbReference>
<evidence type="ECO:0000256" key="10">
    <source>
        <dbReference type="ARBA" id="ARBA00022989"/>
    </source>
</evidence>
<dbReference type="SUPFAM" id="SSF81653">
    <property type="entry name" value="Calcium ATPase, transduction domain A"/>
    <property type="match status" value="1"/>
</dbReference>
<dbReference type="PANTHER" id="PTHR43520:SF5">
    <property type="entry name" value="CATION-TRANSPORTING P-TYPE ATPASE-RELATED"/>
    <property type="match status" value="1"/>
</dbReference>
<keyword evidence="9" id="KW-1278">Translocase</keyword>
<comment type="caution">
    <text evidence="16">The sequence shown here is derived from an EMBL/GenBank/DDBJ whole genome shotgun (WGS) entry which is preliminary data.</text>
</comment>
<dbReference type="PRINTS" id="PR00943">
    <property type="entry name" value="CUATPASE"/>
</dbReference>
<feature type="transmembrane region" description="Helical" evidence="13">
    <location>
        <begin position="270"/>
        <end position="288"/>
    </location>
</feature>
<gene>
    <name evidence="16" type="ORF">WKR92_01755</name>
</gene>
<dbReference type="Gene3D" id="3.40.50.1000">
    <property type="entry name" value="HAD superfamily/HAD-like"/>
    <property type="match status" value="1"/>
</dbReference>
<dbReference type="SUPFAM" id="SSF81665">
    <property type="entry name" value="Calcium ATPase, transmembrane domain M"/>
    <property type="match status" value="1"/>
</dbReference>
<dbReference type="InterPro" id="IPR018303">
    <property type="entry name" value="ATPase_P-typ_P_site"/>
</dbReference>
<feature type="transmembrane region" description="Helical" evidence="13">
    <location>
        <begin position="764"/>
        <end position="786"/>
    </location>
</feature>
<evidence type="ECO:0000256" key="11">
    <source>
        <dbReference type="ARBA" id="ARBA00023065"/>
    </source>
</evidence>
<feature type="domain" description="P-type ATPase A" evidence="14">
    <location>
        <begin position="307"/>
        <end position="401"/>
    </location>
</feature>
<evidence type="ECO:0000256" key="7">
    <source>
        <dbReference type="ARBA" id="ARBA00022723"/>
    </source>
</evidence>
<feature type="transmembrane region" description="Helical" evidence="13">
    <location>
        <begin position="246"/>
        <end position="264"/>
    </location>
</feature>
<keyword evidence="12 13" id="KW-0472">Membrane</keyword>
<keyword evidence="5" id="KW-0597">Phosphoprotein</keyword>
<dbReference type="SUPFAM" id="SSF55008">
    <property type="entry name" value="HMA, heavy metal-associated domain"/>
    <property type="match status" value="1"/>
</dbReference>
<feature type="domain" description="Putative metal-binding" evidence="15">
    <location>
        <begin position="11"/>
        <end position="84"/>
    </location>
</feature>
<keyword evidence="4" id="KW-1003">Cell membrane</keyword>
<evidence type="ECO:0000256" key="12">
    <source>
        <dbReference type="ARBA" id="ARBA00023136"/>
    </source>
</evidence>
<evidence type="ECO:0000259" key="14">
    <source>
        <dbReference type="Pfam" id="PF00122"/>
    </source>
</evidence>
<keyword evidence="8" id="KW-0460">Magnesium</keyword>
<dbReference type="Pfam" id="PF12156">
    <property type="entry name" value="ATPase-cat_bd"/>
    <property type="match status" value="1"/>
</dbReference>